<proteinExistence type="predicted"/>
<dbReference type="EMBL" id="QNRE01000028">
    <property type="protein sequence ID" value="RBO80088.1"/>
    <property type="molecule type" value="Genomic_DNA"/>
</dbReference>
<protein>
    <submittedName>
        <fullName evidence="1">FMN phosphatase YigB (HAD superfamily)</fullName>
    </submittedName>
</protein>
<gene>
    <name evidence="1" type="ORF">DFR74_1285</name>
</gene>
<dbReference type="Proteomes" id="UP000252586">
    <property type="component" value="Unassembled WGS sequence"/>
</dbReference>
<name>A0A366CVI4_9NOCA</name>
<evidence type="ECO:0000313" key="1">
    <source>
        <dbReference type="EMBL" id="RBO80088.1"/>
    </source>
</evidence>
<organism evidence="1 2">
    <name type="scientific">Nocardia puris</name>
    <dbReference type="NCBI Taxonomy" id="208602"/>
    <lineage>
        <taxon>Bacteria</taxon>
        <taxon>Bacillati</taxon>
        <taxon>Actinomycetota</taxon>
        <taxon>Actinomycetes</taxon>
        <taxon>Mycobacteriales</taxon>
        <taxon>Nocardiaceae</taxon>
        <taxon>Nocardia</taxon>
    </lineage>
</organism>
<dbReference type="Gene3D" id="3.40.50.1000">
    <property type="entry name" value="HAD superfamily/HAD-like"/>
    <property type="match status" value="1"/>
</dbReference>
<accession>A0A366CVI4</accession>
<dbReference type="SUPFAM" id="SSF56784">
    <property type="entry name" value="HAD-like"/>
    <property type="match status" value="1"/>
</dbReference>
<reference evidence="1 2" key="1">
    <citation type="submission" date="2018-06" db="EMBL/GenBank/DDBJ databases">
        <title>Genomic Encyclopedia of Type Strains, Phase IV (KMG-IV): sequencing the most valuable type-strain genomes for metagenomic binning, comparative biology and taxonomic classification.</title>
        <authorList>
            <person name="Goeker M."/>
        </authorList>
    </citation>
    <scope>NUCLEOTIDE SEQUENCE [LARGE SCALE GENOMIC DNA]</scope>
    <source>
        <strain evidence="1 2">DSM 44599</strain>
    </source>
</reference>
<dbReference type="InterPro" id="IPR023214">
    <property type="entry name" value="HAD_sf"/>
</dbReference>
<dbReference type="Pfam" id="PF00702">
    <property type="entry name" value="Hydrolase"/>
    <property type="match status" value="1"/>
</dbReference>
<dbReference type="RefSeq" id="WP_084538179.1">
    <property type="nucleotide sequence ID" value="NZ_CP107943.1"/>
</dbReference>
<comment type="caution">
    <text evidence="1">The sequence shown here is derived from an EMBL/GenBank/DDBJ whole genome shotgun (WGS) entry which is preliminary data.</text>
</comment>
<dbReference type="STRING" id="1210090.GCA_001613185_06466"/>
<sequence length="247" mass="27102">MSPERGYRTVLWDLDGTLVGLRRLPFKVAMPAVAAYVFRDLVAPHRFLRVLSGVVGQARANDGELTNTALMVRLLAERTGLTEPEAAQRFRVLADEGFPRLRFCFPPLPAARDTVTRLAETGVTQVVATNPMWPDSTVLARLRWGGYDPAVFAMRTSGENMTRSKPRTEFYTGLLDRLGATARDCVMVGNDPVNDAPAALIGIPVFLVGVDPKDIPTDCARTGLVETGPWPALHRWLGIEEEPCLSS</sequence>
<evidence type="ECO:0000313" key="2">
    <source>
        <dbReference type="Proteomes" id="UP000252586"/>
    </source>
</evidence>
<dbReference type="InterPro" id="IPR036412">
    <property type="entry name" value="HAD-like_sf"/>
</dbReference>
<keyword evidence="2" id="KW-1185">Reference proteome</keyword>
<dbReference type="OrthoDB" id="9809962at2"/>
<dbReference type="AlphaFoldDB" id="A0A366CVI4"/>